<evidence type="ECO:0000313" key="1">
    <source>
        <dbReference type="EMBL" id="TRU23661.1"/>
    </source>
</evidence>
<protein>
    <submittedName>
        <fullName evidence="1">Uncharacterized protein</fullName>
    </submittedName>
</protein>
<name>A0A552DN64_MICAE</name>
<proteinExistence type="predicted"/>
<dbReference type="EMBL" id="SFBL01000143">
    <property type="protein sequence ID" value="TRU23661.1"/>
    <property type="molecule type" value="Genomic_DNA"/>
</dbReference>
<comment type="caution">
    <text evidence="1">The sequence shown here is derived from an EMBL/GenBank/DDBJ whole genome shotgun (WGS) entry which is preliminary data.</text>
</comment>
<dbReference type="Proteomes" id="UP000319313">
    <property type="component" value="Unassembled WGS sequence"/>
</dbReference>
<accession>A0A552DN64</accession>
<organism evidence="1 2">
    <name type="scientific">Microcystis aeruginosa Ma_SC_T_19800800_S464</name>
    <dbReference type="NCBI Taxonomy" id="2486257"/>
    <lineage>
        <taxon>Bacteria</taxon>
        <taxon>Bacillati</taxon>
        <taxon>Cyanobacteriota</taxon>
        <taxon>Cyanophyceae</taxon>
        <taxon>Oscillatoriophycideae</taxon>
        <taxon>Chroococcales</taxon>
        <taxon>Microcystaceae</taxon>
        <taxon>Microcystis</taxon>
    </lineage>
</organism>
<dbReference type="AlphaFoldDB" id="A0A552DN64"/>
<gene>
    <name evidence="1" type="ORF">EWV81_15715</name>
</gene>
<sequence>MKLNIYKFVNIGEPHEVGSTAKNIAIFRNISEFHEVCSLSKDQQTSSSLSKLEQVCLTSDRKDLPPNSQYGQSYHNLESSVKCPRCSKIGELMEDGPVRSLYRCVDCGIFAKLTPKGQAKDGDPVKCRLKIPGKGCHGKSGIITAVDRSTGNPHHFRLDCRDCGRFQRWVGPREFDRKMGGHNA</sequence>
<evidence type="ECO:0000313" key="2">
    <source>
        <dbReference type="Proteomes" id="UP000319313"/>
    </source>
</evidence>
<reference evidence="1 2" key="1">
    <citation type="submission" date="2019-01" db="EMBL/GenBank/DDBJ databases">
        <title>Coherence of Microcystis species and biogeography revealed through population genomics.</title>
        <authorList>
            <person name="Perez-Carrascal O.M."/>
            <person name="Terrat Y."/>
            <person name="Giani A."/>
            <person name="Fortin N."/>
            <person name="Tromas N."/>
            <person name="Shapiro B.J."/>
        </authorList>
    </citation>
    <scope>NUCLEOTIDE SEQUENCE [LARGE SCALE GENOMIC DNA]</scope>
    <source>
        <strain evidence="1">Ma_SC_T_19800800_S464</strain>
    </source>
</reference>